<dbReference type="GO" id="GO:0005634">
    <property type="term" value="C:nucleus"/>
    <property type="evidence" value="ECO:0007669"/>
    <property type="project" value="TreeGrafter"/>
</dbReference>
<dbReference type="PROSITE" id="PS51299">
    <property type="entry name" value="HTH_APSES"/>
    <property type="match status" value="1"/>
</dbReference>
<gene>
    <name evidence="7" type="ORF">KUCA_T00004103001</name>
</gene>
<dbReference type="InterPro" id="IPR029790">
    <property type="entry name" value="EFG1/Phd1/StuA"/>
</dbReference>
<dbReference type="SMART" id="SM01252">
    <property type="entry name" value="KilA-N"/>
    <property type="match status" value="1"/>
</dbReference>
<evidence type="ECO:0000256" key="3">
    <source>
        <dbReference type="ARBA" id="ARBA00023125"/>
    </source>
</evidence>
<proteinExistence type="inferred from homology"/>
<feature type="compositionally biased region" description="Low complexity" evidence="5">
    <location>
        <begin position="381"/>
        <end position="394"/>
    </location>
</feature>
<dbReference type="Pfam" id="PF04383">
    <property type="entry name" value="KilA-N"/>
    <property type="match status" value="1"/>
</dbReference>
<dbReference type="Gene3D" id="3.10.260.10">
    <property type="entry name" value="Transcription regulator HTH, APSES-type DNA-binding domain"/>
    <property type="match status" value="1"/>
</dbReference>
<feature type="compositionally biased region" description="Low complexity" evidence="5">
    <location>
        <begin position="402"/>
        <end position="439"/>
    </location>
</feature>
<dbReference type="GO" id="GO:0003700">
    <property type="term" value="F:DNA-binding transcription factor activity"/>
    <property type="evidence" value="ECO:0007669"/>
    <property type="project" value="TreeGrafter"/>
</dbReference>
<reference evidence="7" key="2">
    <citation type="submission" date="2014-02" db="EMBL/GenBank/DDBJ databases">
        <title>Complete DNA sequence of /Kuraishia capsulata/ illustrates novel genomic features among budding yeasts (/Saccharomycotina/).</title>
        <authorList>
            <person name="Morales L."/>
            <person name="Noel B."/>
            <person name="Porcel B."/>
            <person name="Marcet-Houben M."/>
            <person name="Hullo M-F."/>
            <person name="Sacerdot C."/>
            <person name="Tekaia F."/>
            <person name="Leh-Louis V."/>
            <person name="Despons L."/>
            <person name="Khanna V."/>
            <person name="Aury J-M."/>
            <person name="Barbe V."/>
            <person name="Couloux A."/>
            <person name="Labadie K."/>
            <person name="Pelletier E."/>
            <person name="Souciet J-L."/>
            <person name="Boekhout T."/>
            <person name="Gabaldon T."/>
            <person name="Wincker P."/>
            <person name="Dujon B."/>
        </authorList>
    </citation>
    <scope>NUCLEOTIDE SEQUENCE</scope>
    <source>
        <strain evidence="7">CBS 1993</strain>
    </source>
</reference>
<dbReference type="GeneID" id="34521501"/>
<dbReference type="EMBL" id="HG793129">
    <property type="protein sequence ID" value="CDK28122.1"/>
    <property type="molecule type" value="Genomic_DNA"/>
</dbReference>
<evidence type="ECO:0000256" key="1">
    <source>
        <dbReference type="ARBA" id="ARBA00007247"/>
    </source>
</evidence>
<comment type="similarity">
    <text evidence="1">Belongs to the EFG1/PHD1/stuA family.</text>
</comment>
<dbReference type="InterPro" id="IPR036887">
    <property type="entry name" value="HTH_APSES_sf"/>
</dbReference>
<dbReference type="AlphaFoldDB" id="W6MSD9"/>
<organism evidence="7 8">
    <name type="scientific">Kuraishia capsulata CBS 1993</name>
    <dbReference type="NCBI Taxonomy" id="1382522"/>
    <lineage>
        <taxon>Eukaryota</taxon>
        <taxon>Fungi</taxon>
        <taxon>Dikarya</taxon>
        <taxon>Ascomycota</taxon>
        <taxon>Saccharomycotina</taxon>
        <taxon>Pichiomycetes</taxon>
        <taxon>Pichiales</taxon>
        <taxon>Pichiaceae</taxon>
        <taxon>Kuraishia</taxon>
    </lineage>
</organism>
<keyword evidence="4" id="KW-0804">Transcription</keyword>
<feature type="compositionally biased region" description="Polar residues" evidence="5">
    <location>
        <begin position="7"/>
        <end position="48"/>
    </location>
</feature>
<feature type="region of interest" description="Disordered" evidence="5">
    <location>
        <begin position="360"/>
        <end position="471"/>
    </location>
</feature>
<dbReference type="SUPFAM" id="SSF54616">
    <property type="entry name" value="DNA-binding domain of Mlu1-box binding protein MBP1"/>
    <property type="match status" value="1"/>
</dbReference>
<keyword evidence="3" id="KW-0238">DNA-binding</keyword>
<sequence>MSEQRDNASQPQHSTTSSTASGAQNPQHDAHQLRQSQVLPYPGFQQSGYAHILAGSNSSSRPYGYPDSQYQGYVQQPQQSASGASAYVNGSSNPSVGSGSPQQQAQQQAQHQPPLPQQQPQQQPVQSQQQQIQQQQQVQQVQAQQAQLGYGNPYQSAYYMSTQPGQVQQQPDYASYASYARNYGYVAPTNYPVTAYSNAGTTAASGIGSMNGSIISQQAQSQIQNPTSGQFSSPAPSSMATIGQVQPAGLRPRITTTMWEDEKTLCYQVDANGVSVVRRADNNMINGTKLLNVARMTRGRRDGILKSEKIRHVVKIGSMHLKGVWIPFERALSMAQREKIVDLLYPLFVKDIKRVIQQGTPTNAIPNGSTSSSNTGPAATSNQLSLSSASSQPTQPAPSQQPTPVQQQDQAVQPSQSQPSQPVHNQHQVGQQQQIPLIQSGGYKQESQSSIPQQSQPDSASAQQANPYLHS</sequence>
<dbReference type="FunFam" id="3.10.260.10:FF:000003">
    <property type="entry name" value="Ascospore maturation 1 protein"/>
    <property type="match status" value="1"/>
</dbReference>
<keyword evidence="8" id="KW-1185">Reference proteome</keyword>
<evidence type="ECO:0000313" key="7">
    <source>
        <dbReference type="EMBL" id="CDK28122.1"/>
    </source>
</evidence>
<dbReference type="PANTHER" id="PTHR47792">
    <property type="entry name" value="PROTEIN SOK2-RELATED"/>
    <property type="match status" value="1"/>
</dbReference>
<dbReference type="RefSeq" id="XP_022460113.1">
    <property type="nucleotide sequence ID" value="XM_022600804.1"/>
</dbReference>
<protein>
    <recommendedName>
        <fullName evidence="6">HTH APSES-type domain-containing protein</fullName>
    </recommendedName>
</protein>
<dbReference type="Proteomes" id="UP000019384">
    <property type="component" value="Unassembled WGS sequence"/>
</dbReference>
<feature type="domain" description="HTH APSES-type" evidence="6">
    <location>
        <begin position="253"/>
        <end position="359"/>
    </location>
</feature>
<dbReference type="PANTHER" id="PTHR47792:SF1">
    <property type="entry name" value="PROTEIN SOK2-RELATED"/>
    <property type="match status" value="1"/>
</dbReference>
<dbReference type="GO" id="GO:0043565">
    <property type="term" value="F:sequence-specific DNA binding"/>
    <property type="evidence" value="ECO:0007669"/>
    <property type="project" value="TreeGrafter"/>
</dbReference>
<accession>W6MSD9</accession>
<dbReference type="STRING" id="1382522.W6MSD9"/>
<keyword evidence="2" id="KW-0805">Transcription regulation</keyword>
<feature type="compositionally biased region" description="Low complexity" evidence="5">
    <location>
        <begin position="69"/>
        <end position="130"/>
    </location>
</feature>
<evidence type="ECO:0000313" key="8">
    <source>
        <dbReference type="Proteomes" id="UP000019384"/>
    </source>
</evidence>
<evidence type="ECO:0000256" key="5">
    <source>
        <dbReference type="SAM" id="MobiDB-lite"/>
    </source>
</evidence>
<evidence type="ECO:0000259" key="6">
    <source>
        <dbReference type="PROSITE" id="PS51299"/>
    </source>
</evidence>
<dbReference type="OrthoDB" id="5407653at2759"/>
<dbReference type="InterPro" id="IPR018004">
    <property type="entry name" value="KilA/APSES_HTH"/>
</dbReference>
<feature type="compositionally biased region" description="Polar residues" evidence="5">
    <location>
        <begin position="360"/>
        <end position="380"/>
    </location>
</feature>
<feature type="region of interest" description="Disordered" evidence="5">
    <location>
        <begin position="1"/>
        <end position="130"/>
    </location>
</feature>
<reference evidence="7" key="1">
    <citation type="submission" date="2013-12" db="EMBL/GenBank/DDBJ databases">
        <authorList>
            <person name="Genoscope - CEA"/>
        </authorList>
    </citation>
    <scope>NUCLEOTIDE SEQUENCE</scope>
    <source>
        <strain evidence="7">CBS 1993</strain>
    </source>
</reference>
<evidence type="ECO:0000256" key="2">
    <source>
        <dbReference type="ARBA" id="ARBA00023015"/>
    </source>
</evidence>
<name>W6MSD9_9ASCO</name>
<dbReference type="GO" id="GO:0045944">
    <property type="term" value="P:positive regulation of transcription by RNA polymerase II"/>
    <property type="evidence" value="ECO:0007669"/>
    <property type="project" value="TreeGrafter"/>
</dbReference>
<dbReference type="HOGENOM" id="CLU_580119_0_0_1"/>
<dbReference type="InterPro" id="IPR003163">
    <property type="entry name" value="Tscrpt_reg_HTH_APSES-type"/>
</dbReference>
<feature type="compositionally biased region" description="Low complexity" evidence="5">
    <location>
        <begin position="447"/>
        <end position="471"/>
    </location>
</feature>
<evidence type="ECO:0000256" key="4">
    <source>
        <dbReference type="ARBA" id="ARBA00023163"/>
    </source>
</evidence>